<accession>A0A2U3LIC7</accession>
<feature type="compositionally biased region" description="Low complexity" evidence="4">
    <location>
        <begin position="27"/>
        <end position="37"/>
    </location>
</feature>
<dbReference type="OrthoDB" id="9769030at2"/>
<dbReference type="PANTHER" id="PTHR44227">
    <property type="match status" value="1"/>
</dbReference>
<dbReference type="AlphaFoldDB" id="A0A2U3LIC7"/>
<dbReference type="Proteomes" id="UP000238916">
    <property type="component" value="Unassembled WGS sequence"/>
</dbReference>
<reference evidence="6" key="1">
    <citation type="submission" date="2018-02" db="EMBL/GenBank/DDBJ databases">
        <authorList>
            <person name="Hausmann B."/>
        </authorList>
    </citation>
    <scope>NUCLEOTIDE SEQUENCE [LARGE SCALE GENOMIC DNA]</scope>
    <source>
        <strain evidence="6">Peat soil MAG SbF1</strain>
    </source>
</reference>
<evidence type="ECO:0000313" key="5">
    <source>
        <dbReference type="EMBL" id="SPF51711.1"/>
    </source>
</evidence>
<feature type="repeat" description="TPR" evidence="3">
    <location>
        <begin position="73"/>
        <end position="106"/>
    </location>
</feature>
<dbReference type="InterPro" id="IPR052346">
    <property type="entry name" value="O-mannosyl-transferase_TMTC"/>
</dbReference>
<dbReference type="SUPFAM" id="SSF48452">
    <property type="entry name" value="TPR-like"/>
    <property type="match status" value="1"/>
</dbReference>
<dbReference type="Gene3D" id="1.25.40.10">
    <property type="entry name" value="Tetratricopeptide repeat domain"/>
    <property type="match status" value="1"/>
</dbReference>
<evidence type="ECO:0000256" key="1">
    <source>
        <dbReference type="ARBA" id="ARBA00022737"/>
    </source>
</evidence>
<dbReference type="PANTHER" id="PTHR44227:SF3">
    <property type="entry name" value="PROTEIN O-MANNOSYL-TRANSFERASE TMTC4"/>
    <property type="match status" value="1"/>
</dbReference>
<evidence type="ECO:0000256" key="4">
    <source>
        <dbReference type="SAM" id="MobiDB-lite"/>
    </source>
</evidence>
<proteinExistence type="predicted"/>
<evidence type="ECO:0000256" key="2">
    <source>
        <dbReference type="ARBA" id="ARBA00022803"/>
    </source>
</evidence>
<name>A0A2U3LIC7_9FIRM</name>
<evidence type="ECO:0000313" key="6">
    <source>
        <dbReference type="Proteomes" id="UP000238916"/>
    </source>
</evidence>
<dbReference type="EMBL" id="OMOF01000479">
    <property type="protein sequence ID" value="SPF51711.1"/>
    <property type="molecule type" value="Genomic_DNA"/>
</dbReference>
<dbReference type="InterPro" id="IPR019734">
    <property type="entry name" value="TPR_rpt"/>
</dbReference>
<protein>
    <submittedName>
        <fullName evidence="5">Uncharacterized protein</fullName>
    </submittedName>
</protein>
<keyword evidence="2 3" id="KW-0802">TPR repeat</keyword>
<dbReference type="PROSITE" id="PS50005">
    <property type="entry name" value="TPR"/>
    <property type="match status" value="1"/>
</dbReference>
<keyword evidence="1" id="KW-0677">Repeat</keyword>
<dbReference type="Pfam" id="PF13414">
    <property type="entry name" value="TPR_11"/>
    <property type="match status" value="1"/>
</dbReference>
<feature type="region of interest" description="Disordered" evidence="4">
    <location>
        <begin position="22"/>
        <end position="45"/>
    </location>
</feature>
<organism evidence="5 6">
    <name type="scientific">Candidatus Desulfosporosinus infrequens</name>
    <dbReference type="NCBI Taxonomy" id="2043169"/>
    <lineage>
        <taxon>Bacteria</taxon>
        <taxon>Bacillati</taxon>
        <taxon>Bacillota</taxon>
        <taxon>Clostridia</taxon>
        <taxon>Eubacteriales</taxon>
        <taxon>Desulfitobacteriaceae</taxon>
        <taxon>Desulfosporosinus</taxon>
    </lineage>
</organism>
<dbReference type="InterPro" id="IPR011990">
    <property type="entry name" value="TPR-like_helical_dom_sf"/>
</dbReference>
<dbReference type="SMART" id="SM00028">
    <property type="entry name" value="TPR"/>
    <property type="match status" value="3"/>
</dbReference>
<gene>
    <name evidence="5" type="ORF">SBF1_530003</name>
</gene>
<sequence length="190" mass="20677">MSKKPNLFKGLLNLIHGTSGEGAELDSPASSASTSAPQKRDQSKNVNTVNTVNTVIDNSKALEKLTAQLQKEDKAQINAGVKAFSNDEYDEAIEHYKKAIVINPGDGSIYNNIGNVYLRGKEDAETALQYYVEATKIEPSFNYGWMNLALCQKALGDLSGAKTTIAQGLNALKHDDALYQILIQLQSELN</sequence>
<evidence type="ECO:0000256" key="3">
    <source>
        <dbReference type="PROSITE-ProRule" id="PRU00339"/>
    </source>
</evidence>